<dbReference type="InterPro" id="IPR010998">
    <property type="entry name" value="Integrase_recombinase_N"/>
</dbReference>
<evidence type="ECO:0000313" key="5">
    <source>
        <dbReference type="EMBL" id="EIM63171.1"/>
    </source>
</evidence>
<dbReference type="Pfam" id="PF00589">
    <property type="entry name" value="Phage_integrase"/>
    <property type="match status" value="1"/>
</dbReference>
<dbReference type="Proteomes" id="UP000005778">
    <property type="component" value="Chromosome"/>
</dbReference>
<dbReference type="InterPro" id="IPR013762">
    <property type="entry name" value="Integrase-like_cat_sf"/>
</dbReference>
<dbReference type="InterPro" id="IPR050090">
    <property type="entry name" value="Tyrosine_recombinase_XerCD"/>
</dbReference>
<organism evidence="5 6">
    <name type="scientific">Desulfobacter postgatei 2ac9</name>
    <dbReference type="NCBI Taxonomy" id="879212"/>
    <lineage>
        <taxon>Bacteria</taxon>
        <taxon>Pseudomonadati</taxon>
        <taxon>Thermodesulfobacteriota</taxon>
        <taxon>Desulfobacteria</taxon>
        <taxon>Desulfobacterales</taxon>
        <taxon>Desulfobacteraceae</taxon>
        <taxon>Desulfobacter</taxon>
    </lineage>
</organism>
<dbReference type="PROSITE" id="PS51898">
    <property type="entry name" value="TYR_RECOMBINASE"/>
    <property type="match status" value="1"/>
</dbReference>
<keyword evidence="3" id="KW-0233">DNA recombination</keyword>
<protein>
    <submittedName>
        <fullName evidence="5">Site-specific recombinase XerD</fullName>
    </submittedName>
</protein>
<reference evidence="5 6" key="2">
    <citation type="submission" date="2012-02" db="EMBL/GenBank/DDBJ databases">
        <title>Improved High-Quality Draft sequence of Desulfobacter postgatei 2ac9.</title>
        <authorList>
            <consortium name="US DOE Joint Genome Institute"/>
            <person name="Lucas S."/>
            <person name="Han J."/>
            <person name="Lapidus A."/>
            <person name="Cheng J.-F."/>
            <person name="Goodwin L."/>
            <person name="Pitluck S."/>
            <person name="Peters L."/>
            <person name="Ovchinnikova G."/>
            <person name="Held B."/>
            <person name="Detter J.C."/>
            <person name="Han C."/>
            <person name="Tapia R."/>
            <person name="Land M."/>
            <person name="Hauser L."/>
            <person name="Kyrpides N."/>
            <person name="Ivanova N."/>
            <person name="Pagani I."/>
            <person name="Orellana R."/>
            <person name="Lovley D."/>
            <person name="Woyke T."/>
        </authorList>
    </citation>
    <scope>NUCLEOTIDE SEQUENCE [LARGE SCALE GENOMIC DNA]</scope>
    <source>
        <strain evidence="5 6">2ac9</strain>
    </source>
</reference>
<evidence type="ECO:0000259" key="4">
    <source>
        <dbReference type="PROSITE" id="PS51898"/>
    </source>
</evidence>
<dbReference type="Gene3D" id="1.10.443.10">
    <property type="entry name" value="Intergrase catalytic core"/>
    <property type="match status" value="1"/>
</dbReference>
<dbReference type="HOGENOM" id="CLU_027562_17_7_7"/>
<proteinExistence type="inferred from homology"/>
<dbReference type="GO" id="GO:0006310">
    <property type="term" value="P:DNA recombination"/>
    <property type="evidence" value="ECO:0007669"/>
    <property type="project" value="UniProtKB-KW"/>
</dbReference>
<dbReference type="Gene3D" id="1.10.150.130">
    <property type="match status" value="1"/>
</dbReference>
<evidence type="ECO:0000256" key="1">
    <source>
        <dbReference type="ARBA" id="ARBA00008857"/>
    </source>
</evidence>
<dbReference type="PANTHER" id="PTHR30349:SF64">
    <property type="entry name" value="PROPHAGE INTEGRASE INTD-RELATED"/>
    <property type="match status" value="1"/>
</dbReference>
<feature type="domain" description="Tyr recombinase" evidence="4">
    <location>
        <begin position="108"/>
        <end position="275"/>
    </location>
</feature>
<dbReference type="GO" id="GO:0003677">
    <property type="term" value="F:DNA binding"/>
    <property type="evidence" value="ECO:0007669"/>
    <property type="project" value="UniProtKB-KW"/>
</dbReference>
<keyword evidence="2" id="KW-0238">DNA-binding</keyword>
<gene>
    <name evidence="5" type="ORF">DespoDRAFT_01206</name>
</gene>
<dbReference type="AlphaFoldDB" id="I5B108"/>
<dbReference type="OrthoDB" id="9789256at2"/>
<dbReference type="PANTHER" id="PTHR30349">
    <property type="entry name" value="PHAGE INTEGRASE-RELATED"/>
    <property type="match status" value="1"/>
</dbReference>
<evidence type="ECO:0000313" key="6">
    <source>
        <dbReference type="Proteomes" id="UP000005778"/>
    </source>
</evidence>
<comment type="similarity">
    <text evidence="1">Belongs to the 'phage' integrase family.</text>
</comment>
<dbReference type="STRING" id="879212.DespoDRAFT_01206"/>
<dbReference type="InterPro" id="IPR002104">
    <property type="entry name" value="Integrase_catalytic"/>
</dbReference>
<dbReference type="eggNOG" id="COG0582">
    <property type="taxonomic scope" value="Bacteria"/>
</dbReference>
<dbReference type="CDD" id="cd00796">
    <property type="entry name" value="INT_Rci_Hp1_C"/>
    <property type="match status" value="1"/>
</dbReference>
<evidence type="ECO:0000256" key="2">
    <source>
        <dbReference type="ARBA" id="ARBA00023125"/>
    </source>
</evidence>
<dbReference type="SUPFAM" id="SSF56349">
    <property type="entry name" value="DNA breaking-rejoining enzymes"/>
    <property type="match status" value="1"/>
</dbReference>
<keyword evidence="6" id="KW-1185">Reference proteome</keyword>
<name>I5B108_9BACT</name>
<evidence type="ECO:0000256" key="3">
    <source>
        <dbReference type="ARBA" id="ARBA00023172"/>
    </source>
</evidence>
<accession>I5B108</accession>
<sequence>MKQIRKVDEAWEFYNEFILGSFSKRSQTTETSRWENHISPMVGEKIINELTIVDLLKLRKSLESKKLSPQTVFHCLSLLRRILNRVVDYDYSVQVPKFRNVMPKFDNRRLRYLSRPELASLLRILKKKSKDWFEISLFAVNTGLRRGEILNLGFENINKNDRNICILDSKTHKNRVVPLNRTAFKIISRKKDKKIFTLSAPKIFEQAVEECGLNDGIQDARHKVVFHTLRHTFASWLVQDGVKLEVVSQLLGHSSINITMRYAHLAPSQAKSAVNLISQKLEENFGD</sequence>
<dbReference type="EMBL" id="CM001488">
    <property type="protein sequence ID" value="EIM63171.1"/>
    <property type="molecule type" value="Genomic_DNA"/>
</dbReference>
<reference evidence="5 6" key="1">
    <citation type="submission" date="2011-09" db="EMBL/GenBank/DDBJ databases">
        <authorList>
            <consortium name="US DOE Joint Genome Institute (JGI-PGF)"/>
            <person name="Lucas S."/>
            <person name="Han J."/>
            <person name="Lapidus A."/>
            <person name="Cheng J.-F."/>
            <person name="Goodwin L."/>
            <person name="Pitluck S."/>
            <person name="Peters L."/>
            <person name="Land M.L."/>
            <person name="Hauser L."/>
            <person name="Orellana R."/>
            <person name="Lovley D."/>
            <person name="Woyke T.J."/>
        </authorList>
    </citation>
    <scope>NUCLEOTIDE SEQUENCE [LARGE SCALE GENOMIC DNA]</scope>
    <source>
        <strain evidence="5 6">2ac9</strain>
    </source>
</reference>
<dbReference type="GO" id="GO:0015074">
    <property type="term" value="P:DNA integration"/>
    <property type="evidence" value="ECO:0007669"/>
    <property type="project" value="InterPro"/>
</dbReference>
<dbReference type="InterPro" id="IPR011010">
    <property type="entry name" value="DNA_brk_join_enz"/>
</dbReference>